<organism evidence="4 5">
    <name type="scientific">Rotaria magnacalcarata</name>
    <dbReference type="NCBI Taxonomy" id="392030"/>
    <lineage>
        <taxon>Eukaryota</taxon>
        <taxon>Metazoa</taxon>
        <taxon>Spiralia</taxon>
        <taxon>Gnathifera</taxon>
        <taxon>Rotifera</taxon>
        <taxon>Eurotatoria</taxon>
        <taxon>Bdelloidea</taxon>
        <taxon>Philodinida</taxon>
        <taxon>Philodinidae</taxon>
        <taxon>Rotaria</taxon>
    </lineage>
</organism>
<reference evidence="4" key="1">
    <citation type="submission" date="2021-02" db="EMBL/GenBank/DDBJ databases">
        <authorList>
            <person name="Nowell W R."/>
        </authorList>
    </citation>
    <scope>NUCLEOTIDE SEQUENCE</scope>
</reference>
<dbReference type="EMBL" id="CAJOBI010319309">
    <property type="protein sequence ID" value="CAF5182409.1"/>
    <property type="molecule type" value="Genomic_DNA"/>
</dbReference>
<dbReference type="Proteomes" id="UP000676336">
    <property type="component" value="Unassembled WGS sequence"/>
</dbReference>
<dbReference type="AlphaFoldDB" id="A0A8S3I8T7"/>
<feature type="non-terminal residue" evidence="4">
    <location>
        <position position="1"/>
    </location>
</feature>
<dbReference type="Proteomes" id="UP000681720">
    <property type="component" value="Unassembled WGS sequence"/>
</dbReference>
<dbReference type="Proteomes" id="UP000681967">
    <property type="component" value="Unassembled WGS sequence"/>
</dbReference>
<keyword evidence="1" id="KW-1133">Transmembrane helix</keyword>
<dbReference type="EMBL" id="CAJOBJ010339818">
    <property type="protein sequence ID" value="CAF5193729.1"/>
    <property type="molecule type" value="Genomic_DNA"/>
</dbReference>
<accession>A0A8S3I8T7</accession>
<protein>
    <submittedName>
        <fullName evidence="4">Uncharacterized protein</fullName>
    </submittedName>
</protein>
<gene>
    <name evidence="2" type="ORF">BYL167_LOCUS62387</name>
    <name evidence="4" type="ORF">GIL414_LOCUS73973</name>
    <name evidence="3" type="ORF">SMN809_LOCUS69359</name>
</gene>
<comment type="caution">
    <text evidence="4">The sequence shown here is derived from an EMBL/GenBank/DDBJ whole genome shotgun (WGS) entry which is preliminary data.</text>
</comment>
<keyword evidence="1" id="KW-0812">Transmembrane</keyword>
<feature type="transmembrane region" description="Helical" evidence="1">
    <location>
        <begin position="6"/>
        <end position="31"/>
    </location>
</feature>
<dbReference type="EMBL" id="CAJOBH010234526">
    <property type="protein sequence ID" value="CAF5084815.1"/>
    <property type="molecule type" value="Genomic_DNA"/>
</dbReference>
<evidence type="ECO:0000256" key="1">
    <source>
        <dbReference type="SAM" id="Phobius"/>
    </source>
</evidence>
<evidence type="ECO:0000313" key="3">
    <source>
        <dbReference type="EMBL" id="CAF5182409.1"/>
    </source>
</evidence>
<evidence type="ECO:0000313" key="2">
    <source>
        <dbReference type="EMBL" id="CAF5084815.1"/>
    </source>
</evidence>
<name>A0A8S3I8T7_9BILA</name>
<evidence type="ECO:0000313" key="4">
    <source>
        <dbReference type="EMBL" id="CAF5193729.1"/>
    </source>
</evidence>
<keyword evidence="1" id="KW-0472">Membrane</keyword>
<evidence type="ECO:0000313" key="5">
    <source>
        <dbReference type="Proteomes" id="UP000681720"/>
    </source>
</evidence>
<sequence length="95" mass="10820">MFSLEVINLSLTLSAATIALLAILIGIVILIKCFIRRHKQYIVNSSLKTSNLSHGSNIEIEADTLSSHIYEQCYEPPPYEVAQRYSLMKTYYEHV</sequence>
<proteinExistence type="predicted"/>